<accession>A0AAE0M5C2</accession>
<dbReference type="AlphaFoldDB" id="A0AAE0M5C2"/>
<sequence length="369" mass="41855">MAPIVPGTPYIQIVVNPPSQAMVNTTLRPPPVVLLEMHGEHDNYAFIQGEVMAFSVLTGERVPGAVSGVAFGEEYQTVKPRSGNTRSYFFVFKTTFFVPGIYYLGFRFTAGGEEIGKVRCWQQIIVYPHDSVIKPPKYTYGGQLPSTMFRNGYQALPDPPSTRRENPEKSVVTILAEPLRTMHKDMRPISRPYAVIHILYRPPVRGGGSVRCVATAIDVRTGNEVPGVLIEGSEAEGRQYERYERLFPRNLTGKRNYICLFSHKLTRNNTANNPNLCIQYAAYWVPEKGSAVPLDSVRSLPINTGWESTNEAMTQQWRNILTELRLTNQCPELQDASFTDYKATLDSSEGRRRREQDRAGRRQREFRTR</sequence>
<evidence type="ECO:0000313" key="2">
    <source>
        <dbReference type="EMBL" id="KAK3319862.1"/>
    </source>
</evidence>
<name>A0AAE0M5C2_9PEZI</name>
<dbReference type="EMBL" id="JAUEPO010000006">
    <property type="protein sequence ID" value="KAK3319862.1"/>
    <property type="molecule type" value="Genomic_DNA"/>
</dbReference>
<feature type="region of interest" description="Disordered" evidence="1">
    <location>
        <begin position="344"/>
        <end position="369"/>
    </location>
</feature>
<organism evidence="2 3">
    <name type="scientific">Cercophora scortea</name>
    <dbReference type="NCBI Taxonomy" id="314031"/>
    <lineage>
        <taxon>Eukaryota</taxon>
        <taxon>Fungi</taxon>
        <taxon>Dikarya</taxon>
        <taxon>Ascomycota</taxon>
        <taxon>Pezizomycotina</taxon>
        <taxon>Sordariomycetes</taxon>
        <taxon>Sordariomycetidae</taxon>
        <taxon>Sordariales</taxon>
        <taxon>Lasiosphaeriaceae</taxon>
        <taxon>Cercophora</taxon>
    </lineage>
</organism>
<reference evidence="2" key="1">
    <citation type="journal article" date="2023" name="Mol. Phylogenet. Evol.">
        <title>Genome-scale phylogeny and comparative genomics of the fungal order Sordariales.</title>
        <authorList>
            <person name="Hensen N."/>
            <person name="Bonometti L."/>
            <person name="Westerberg I."/>
            <person name="Brannstrom I.O."/>
            <person name="Guillou S."/>
            <person name="Cros-Aarteil S."/>
            <person name="Calhoun S."/>
            <person name="Haridas S."/>
            <person name="Kuo A."/>
            <person name="Mondo S."/>
            <person name="Pangilinan J."/>
            <person name="Riley R."/>
            <person name="LaButti K."/>
            <person name="Andreopoulos B."/>
            <person name="Lipzen A."/>
            <person name="Chen C."/>
            <person name="Yan M."/>
            <person name="Daum C."/>
            <person name="Ng V."/>
            <person name="Clum A."/>
            <person name="Steindorff A."/>
            <person name="Ohm R.A."/>
            <person name="Martin F."/>
            <person name="Silar P."/>
            <person name="Natvig D.O."/>
            <person name="Lalanne C."/>
            <person name="Gautier V."/>
            <person name="Ament-Velasquez S.L."/>
            <person name="Kruys A."/>
            <person name="Hutchinson M.I."/>
            <person name="Powell A.J."/>
            <person name="Barry K."/>
            <person name="Miller A.N."/>
            <person name="Grigoriev I.V."/>
            <person name="Debuchy R."/>
            <person name="Gladieux P."/>
            <person name="Hiltunen Thoren M."/>
            <person name="Johannesson H."/>
        </authorList>
    </citation>
    <scope>NUCLEOTIDE SEQUENCE</scope>
    <source>
        <strain evidence="2">SMH4131-1</strain>
    </source>
</reference>
<comment type="caution">
    <text evidence="2">The sequence shown here is derived from an EMBL/GenBank/DDBJ whole genome shotgun (WGS) entry which is preliminary data.</text>
</comment>
<reference evidence="2" key="2">
    <citation type="submission" date="2023-06" db="EMBL/GenBank/DDBJ databases">
        <authorList>
            <consortium name="Lawrence Berkeley National Laboratory"/>
            <person name="Haridas S."/>
            <person name="Hensen N."/>
            <person name="Bonometti L."/>
            <person name="Westerberg I."/>
            <person name="Brannstrom I.O."/>
            <person name="Guillou S."/>
            <person name="Cros-Aarteil S."/>
            <person name="Calhoun S."/>
            <person name="Kuo A."/>
            <person name="Mondo S."/>
            <person name="Pangilinan J."/>
            <person name="Riley R."/>
            <person name="Labutti K."/>
            <person name="Andreopoulos B."/>
            <person name="Lipzen A."/>
            <person name="Chen C."/>
            <person name="Yanf M."/>
            <person name="Daum C."/>
            <person name="Ng V."/>
            <person name="Clum A."/>
            <person name="Steindorff A."/>
            <person name="Ohm R."/>
            <person name="Martin F."/>
            <person name="Silar P."/>
            <person name="Natvig D."/>
            <person name="Lalanne C."/>
            <person name="Gautier V."/>
            <person name="Ament-Velasquez S.L."/>
            <person name="Kruys A."/>
            <person name="Hutchinson M.I."/>
            <person name="Powell A.J."/>
            <person name="Barry K."/>
            <person name="Miller A.N."/>
            <person name="Grigoriev I.V."/>
            <person name="Debuchy R."/>
            <person name="Gladieux P."/>
            <person name="Thoren M.H."/>
            <person name="Johannesson H."/>
        </authorList>
    </citation>
    <scope>NUCLEOTIDE SEQUENCE</scope>
    <source>
        <strain evidence="2">SMH4131-1</strain>
    </source>
</reference>
<protein>
    <submittedName>
        <fullName evidence="2">Uncharacterized protein</fullName>
    </submittedName>
</protein>
<keyword evidence="3" id="KW-1185">Reference proteome</keyword>
<dbReference type="Proteomes" id="UP001286456">
    <property type="component" value="Unassembled WGS sequence"/>
</dbReference>
<gene>
    <name evidence="2" type="ORF">B0T19DRAFT_445649</name>
</gene>
<evidence type="ECO:0000313" key="3">
    <source>
        <dbReference type="Proteomes" id="UP001286456"/>
    </source>
</evidence>
<proteinExistence type="predicted"/>
<evidence type="ECO:0000256" key="1">
    <source>
        <dbReference type="SAM" id="MobiDB-lite"/>
    </source>
</evidence>
<feature type="compositionally biased region" description="Basic and acidic residues" evidence="1">
    <location>
        <begin position="348"/>
        <end position="369"/>
    </location>
</feature>